<evidence type="ECO:0000256" key="1">
    <source>
        <dbReference type="ARBA" id="ARBA00007626"/>
    </source>
</evidence>
<keyword evidence="2" id="KW-0677">Repeat</keyword>
<feature type="repeat" description="PPR" evidence="3">
    <location>
        <begin position="184"/>
        <end position="218"/>
    </location>
</feature>
<evidence type="ECO:0000256" key="3">
    <source>
        <dbReference type="PROSITE-ProRule" id="PRU00708"/>
    </source>
</evidence>
<gene>
    <name evidence="4" type="ORF">RCOM_0787600</name>
</gene>
<dbReference type="PANTHER" id="PTHR47932:SF2">
    <property type="entry name" value="OS10G0484300 PROTEIN"/>
    <property type="match status" value="1"/>
</dbReference>
<dbReference type="OMA" id="CKPRLVN"/>
<dbReference type="Gene3D" id="1.25.40.10">
    <property type="entry name" value="Tetratricopeptide repeat domain"/>
    <property type="match status" value="3"/>
</dbReference>
<dbReference type="GO" id="GO:0006397">
    <property type="term" value="P:mRNA processing"/>
    <property type="evidence" value="ECO:0000318"/>
    <property type="project" value="GO_Central"/>
</dbReference>
<dbReference type="AlphaFoldDB" id="B9SYN1"/>
<dbReference type="InterPro" id="IPR002885">
    <property type="entry name" value="PPR_rpt"/>
</dbReference>
<evidence type="ECO:0000313" key="5">
    <source>
        <dbReference type="Proteomes" id="UP000008311"/>
    </source>
</evidence>
<dbReference type="EMBL" id="EQ974255">
    <property type="protein sequence ID" value="EEF31265.1"/>
    <property type="molecule type" value="Genomic_DNA"/>
</dbReference>
<dbReference type="OrthoDB" id="185373at2759"/>
<dbReference type="SUPFAM" id="SSF81901">
    <property type="entry name" value="HCP-like"/>
    <property type="match status" value="1"/>
</dbReference>
<feature type="repeat" description="PPR" evidence="3">
    <location>
        <begin position="324"/>
        <end position="358"/>
    </location>
</feature>
<reference evidence="5" key="1">
    <citation type="journal article" date="2010" name="Nat. Biotechnol.">
        <title>Draft genome sequence of the oilseed species Ricinus communis.</title>
        <authorList>
            <person name="Chan A.P."/>
            <person name="Crabtree J."/>
            <person name="Zhao Q."/>
            <person name="Lorenzi H."/>
            <person name="Orvis J."/>
            <person name="Puiu D."/>
            <person name="Melake-Berhan A."/>
            <person name="Jones K.M."/>
            <person name="Redman J."/>
            <person name="Chen G."/>
            <person name="Cahoon E.B."/>
            <person name="Gedil M."/>
            <person name="Stanke M."/>
            <person name="Haas B.J."/>
            <person name="Wortman J.R."/>
            <person name="Fraser-Liggett C.M."/>
            <person name="Ravel J."/>
            <person name="Rabinowicz P.D."/>
        </authorList>
    </citation>
    <scope>NUCLEOTIDE SEQUENCE [LARGE SCALE GENOMIC DNA]</scope>
    <source>
        <strain evidence="5">cv. Hale</strain>
    </source>
</reference>
<sequence length="483" mass="55321">MILSKPKTTQIHRYINPAHYQQYKTLGLAKPRKGNQKHQHFTRRQRRDIPFVNNVKEVEDPDKALSLFHDYLQNGFRHDYPSYSALVYKLARSRRFEAVETVLGYLQDFNVRCRDTLFIALFEHYGKVGLVAKAIRLFNEMTGFNCIRTLQSFNALLNVLVDNDRLFDAKQLFDRSSEMGFRLNSVPFNILIKGWLKKGEWYQAGKVFDEMLERKVEPSVVTYNSLIGYLCRNGELGKAKGLFKDMIKKGKRPNAVTYALLMEGLCSMGEYKEAKKMLFDMEYRGCKPKNLNFGVLMNDLGKKGKIEEAKLLLLEMKKRRFRPDVVIYNILINHLCKEGKVAEAYKTLFEMQIGGCEANAATYRMLADGFCQVGEFEEGLKVLNAMLVSRHAPRIETFNCFVVGLMKSGSIDGAFFVLEEMEKRKMALDSDGWEALVRCCCSEHRGAGSVLLCESLIRHNLVVASLNTGRGPAPGSCFWEEMD</sequence>
<dbReference type="PANTHER" id="PTHR47932">
    <property type="entry name" value="ATPASE EXPRESSION PROTEIN 3"/>
    <property type="match status" value="1"/>
</dbReference>
<organism evidence="4 5">
    <name type="scientific">Ricinus communis</name>
    <name type="common">Castor bean</name>
    <dbReference type="NCBI Taxonomy" id="3988"/>
    <lineage>
        <taxon>Eukaryota</taxon>
        <taxon>Viridiplantae</taxon>
        <taxon>Streptophyta</taxon>
        <taxon>Embryophyta</taxon>
        <taxon>Tracheophyta</taxon>
        <taxon>Spermatophyta</taxon>
        <taxon>Magnoliopsida</taxon>
        <taxon>eudicotyledons</taxon>
        <taxon>Gunneridae</taxon>
        <taxon>Pentapetalae</taxon>
        <taxon>rosids</taxon>
        <taxon>fabids</taxon>
        <taxon>Malpighiales</taxon>
        <taxon>Euphorbiaceae</taxon>
        <taxon>Acalyphoideae</taxon>
        <taxon>Acalypheae</taxon>
        <taxon>Ricinus</taxon>
    </lineage>
</organism>
<feature type="repeat" description="PPR" evidence="3">
    <location>
        <begin position="219"/>
        <end position="253"/>
    </location>
</feature>
<accession>B9SYN1</accession>
<dbReference type="Pfam" id="PF01535">
    <property type="entry name" value="PPR"/>
    <property type="match status" value="5"/>
</dbReference>
<dbReference type="Proteomes" id="UP000008311">
    <property type="component" value="Unassembled WGS sequence"/>
</dbReference>
<keyword evidence="5" id="KW-1185">Reference proteome</keyword>
<feature type="repeat" description="PPR" evidence="3">
    <location>
        <begin position="359"/>
        <end position="393"/>
    </location>
</feature>
<dbReference type="GO" id="GO:0003729">
    <property type="term" value="F:mRNA binding"/>
    <property type="evidence" value="ECO:0000318"/>
    <property type="project" value="GO_Central"/>
</dbReference>
<dbReference type="InParanoid" id="B9SYN1"/>
<dbReference type="GO" id="GO:0005737">
    <property type="term" value="C:cytoplasm"/>
    <property type="evidence" value="ECO:0000318"/>
    <property type="project" value="GO_Central"/>
</dbReference>
<dbReference type="NCBIfam" id="TIGR00756">
    <property type="entry name" value="PPR"/>
    <property type="match status" value="7"/>
</dbReference>
<evidence type="ECO:0000256" key="2">
    <source>
        <dbReference type="ARBA" id="ARBA00022737"/>
    </source>
</evidence>
<dbReference type="eggNOG" id="KOG4197">
    <property type="taxonomic scope" value="Eukaryota"/>
</dbReference>
<dbReference type="Pfam" id="PF13041">
    <property type="entry name" value="PPR_2"/>
    <property type="match status" value="2"/>
</dbReference>
<dbReference type="PROSITE" id="PS51375">
    <property type="entry name" value="PPR"/>
    <property type="match status" value="7"/>
</dbReference>
<comment type="similarity">
    <text evidence="1">Belongs to the PPR family. P subfamily.</text>
</comment>
<feature type="repeat" description="PPR" evidence="3">
    <location>
        <begin position="394"/>
        <end position="428"/>
    </location>
</feature>
<dbReference type="InterPro" id="IPR011990">
    <property type="entry name" value="TPR-like_helical_dom_sf"/>
</dbReference>
<feature type="repeat" description="PPR" evidence="3">
    <location>
        <begin position="289"/>
        <end position="323"/>
    </location>
</feature>
<protein>
    <submittedName>
        <fullName evidence="4">Pentatricopeptide repeat-containing protein, putative</fullName>
    </submittedName>
</protein>
<feature type="repeat" description="PPR" evidence="3">
    <location>
        <begin position="254"/>
        <end position="288"/>
    </location>
</feature>
<name>B9SYN1_RICCO</name>
<evidence type="ECO:0000313" key="4">
    <source>
        <dbReference type="EMBL" id="EEF31265.1"/>
    </source>
</evidence>
<proteinExistence type="inferred from homology"/>